<reference evidence="1 4" key="3">
    <citation type="submission" date="2016-10" db="EMBL/GenBank/DDBJ databases">
        <title>Genome sequence of Nocardia seriolae strain EM150506, isolated from Anguila japonica.</title>
        <authorList>
            <person name="Han H.-J."/>
        </authorList>
    </citation>
    <scope>NUCLEOTIDE SEQUENCE [LARGE SCALE GENOMIC DNA]</scope>
    <source>
        <strain evidence="1 4">EM150506</strain>
    </source>
</reference>
<gene>
    <name evidence="1" type="ORF">NS506_05951</name>
    <name evidence="2" type="ORF">NSK11_contig00065-0009</name>
</gene>
<organism evidence="2 3">
    <name type="scientific">Nocardia seriolae</name>
    <dbReference type="NCBI Taxonomy" id="37332"/>
    <lineage>
        <taxon>Bacteria</taxon>
        <taxon>Bacillati</taxon>
        <taxon>Actinomycetota</taxon>
        <taxon>Actinomycetes</taxon>
        <taxon>Mycobacteriales</taxon>
        <taxon>Nocardiaceae</taxon>
        <taxon>Nocardia</taxon>
    </lineage>
</organism>
<proteinExistence type="predicted"/>
<keyword evidence="3" id="KW-1185">Reference proteome</keyword>
<name>A0ABC9YWQ4_9NOCA</name>
<dbReference type="GeneID" id="93376454"/>
<dbReference type="RefSeq" id="WP_045438102.1">
    <property type="nucleotide sequence ID" value="NZ_AP028459.1"/>
</dbReference>
<dbReference type="Proteomes" id="UP000037179">
    <property type="component" value="Unassembled WGS sequence"/>
</dbReference>
<evidence type="ECO:0000313" key="1">
    <source>
        <dbReference type="EMBL" id="APA99987.1"/>
    </source>
</evidence>
<protein>
    <submittedName>
        <fullName evidence="2">Uncharacterized protein</fullName>
    </submittedName>
</protein>
<evidence type="ECO:0000313" key="3">
    <source>
        <dbReference type="Proteomes" id="UP000037179"/>
    </source>
</evidence>
<dbReference type="KEGG" id="nsr:NS506_05951"/>
<reference evidence="3" key="1">
    <citation type="submission" date="2015-07" db="EMBL/GenBank/DDBJ databases">
        <title>Nocardia seriolae U-1 whole genome shotgun sequence.</title>
        <authorList>
            <person name="Imajoh M."/>
            <person name="Fukumoto Y."/>
            <person name="Sukeda M."/>
            <person name="Yamane J."/>
            <person name="Yamasaki K."/>
            <person name="Shimizu M."/>
            <person name="Ohnishi K."/>
            <person name="Oshima S."/>
        </authorList>
    </citation>
    <scope>NUCLEOTIDE SEQUENCE [LARGE SCALE GENOMIC DNA]</scope>
    <source>
        <strain evidence="3">U-1</strain>
    </source>
</reference>
<evidence type="ECO:0000313" key="2">
    <source>
        <dbReference type="EMBL" id="GAP29827.1"/>
    </source>
</evidence>
<dbReference type="EMBL" id="CP017839">
    <property type="protein sequence ID" value="APA99987.1"/>
    <property type="molecule type" value="Genomic_DNA"/>
</dbReference>
<dbReference type="AlphaFoldDB" id="A0ABC9YWQ4"/>
<dbReference type="EMBL" id="BBYQ01000065">
    <property type="protein sequence ID" value="GAP29827.1"/>
    <property type="molecule type" value="Genomic_DNA"/>
</dbReference>
<evidence type="ECO:0000313" key="4">
    <source>
        <dbReference type="Proteomes" id="UP000180166"/>
    </source>
</evidence>
<dbReference type="Proteomes" id="UP000180166">
    <property type="component" value="Chromosome"/>
</dbReference>
<sequence length="169" mass="18786">MDDPIAFDHERMIHLDCGTYHWVSLKAFRITADRPDADLLTALIHHPQYRDSYAGGGPDDQSSPSLHGRYRLDHISVDSFNHLSPQIAQLSLRQWADRASGTVSAAVQDELDRWVYPLLTDGALFELPSLGQDAEHDWGWVVGAVSGFHEIVAIDRLGLVMTLVVAADD</sequence>
<reference evidence="2 3" key="2">
    <citation type="journal article" date="2016" name="Genome Announc.">
        <title>Draft Genome Sequence of Erythromycin- and Oxytetracycline-Sensitive Nocardia seriolae Strain U-1 (NBRC 110359).</title>
        <authorList>
            <person name="Imajoh M."/>
            <person name="Sukeda M."/>
            <person name="Shimizu M."/>
            <person name="Yamane J."/>
            <person name="Ohnishi K."/>
            <person name="Oshima S."/>
        </authorList>
    </citation>
    <scope>NUCLEOTIDE SEQUENCE [LARGE SCALE GENOMIC DNA]</scope>
    <source>
        <strain evidence="2 3">U-1</strain>
    </source>
</reference>
<accession>A0ABC9YWQ4</accession>